<evidence type="ECO:0000256" key="1">
    <source>
        <dbReference type="SAM" id="Coils"/>
    </source>
</evidence>
<evidence type="ECO:0000313" key="4">
    <source>
        <dbReference type="EMBL" id="KAL1490170.1"/>
    </source>
</evidence>
<feature type="compositionally biased region" description="Polar residues" evidence="2">
    <location>
        <begin position="749"/>
        <end position="758"/>
    </location>
</feature>
<dbReference type="Pfam" id="PF01302">
    <property type="entry name" value="CAP_GLY"/>
    <property type="match status" value="1"/>
</dbReference>
<dbReference type="PANTHER" id="PTHR13958">
    <property type="entry name" value="CENTROSOME-ASSOCIATED PROTEIN 350"/>
    <property type="match status" value="1"/>
</dbReference>
<proteinExistence type="predicted"/>
<dbReference type="InterPro" id="IPR000938">
    <property type="entry name" value="CAP-Gly_domain"/>
</dbReference>
<comment type="caution">
    <text evidence="4">The sequence shown here is derived from an EMBL/GenBank/DDBJ whole genome shotgun (WGS) entry which is preliminary data.</text>
</comment>
<keyword evidence="1" id="KW-0175">Coiled coil</keyword>
<feature type="region of interest" description="Disordered" evidence="2">
    <location>
        <begin position="824"/>
        <end position="859"/>
    </location>
</feature>
<dbReference type="Gene3D" id="2.30.30.190">
    <property type="entry name" value="CAP Gly-rich-like domain"/>
    <property type="match status" value="1"/>
</dbReference>
<accession>A0ABD1E6G2</accession>
<feature type="region of interest" description="Disordered" evidence="2">
    <location>
        <begin position="1345"/>
        <end position="1472"/>
    </location>
</feature>
<evidence type="ECO:0000259" key="3">
    <source>
        <dbReference type="PROSITE" id="PS50245"/>
    </source>
</evidence>
<feature type="region of interest" description="Disordered" evidence="2">
    <location>
        <begin position="1279"/>
        <end position="1320"/>
    </location>
</feature>
<protein>
    <recommendedName>
        <fullName evidence="3">CAP-Gly domain-containing protein</fullName>
    </recommendedName>
</protein>
<feature type="compositionally biased region" description="Basic and acidic residues" evidence="2">
    <location>
        <begin position="538"/>
        <end position="551"/>
    </location>
</feature>
<dbReference type="InterPro" id="IPR028750">
    <property type="entry name" value="CEP350/CC187"/>
</dbReference>
<feature type="compositionally biased region" description="Polar residues" evidence="2">
    <location>
        <begin position="392"/>
        <end position="402"/>
    </location>
</feature>
<dbReference type="Proteomes" id="UP001566132">
    <property type="component" value="Unassembled WGS sequence"/>
</dbReference>
<feature type="compositionally biased region" description="Acidic residues" evidence="2">
    <location>
        <begin position="1415"/>
        <end position="1427"/>
    </location>
</feature>
<dbReference type="SUPFAM" id="SSF74924">
    <property type="entry name" value="Cap-Gly domain"/>
    <property type="match status" value="1"/>
</dbReference>
<feature type="compositionally biased region" description="Polar residues" evidence="2">
    <location>
        <begin position="1355"/>
        <end position="1372"/>
    </location>
</feature>
<evidence type="ECO:0000313" key="5">
    <source>
        <dbReference type="Proteomes" id="UP001566132"/>
    </source>
</evidence>
<feature type="region of interest" description="Disordered" evidence="2">
    <location>
        <begin position="447"/>
        <end position="473"/>
    </location>
</feature>
<organism evidence="4 5">
    <name type="scientific">Hypothenemus hampei</name>
    <name type="common">Coffee berry borer</name>
    <dbReference type="NCBI Taxonomy" id="57062"/>
    <lineage>
        <taxon>Eukaryota</taxon>
        <taxon>Metazoa</taxon>
        <taxon>Ecdysozoa</taxon>
        <taxon>Arthropoda</taxon>
        <taxon>Hexapoda</taxon>
        <taxon>Insecta</taxon>
        <taxon>Pterygota</taxon>
        <taxon>Neoptera</taxon>
        <taxon>Endopterygota</taxon>
        <taxon>Coleoptera</taxon>
        <taxon>Polyphaga</taxon>
        <taxon>Cucujiformia</taxon>
        <taxon>Curculionidae</taxon>
        <taxon>Scolytinae</taxon>
        <taxon>Hypothenemus</taxon>
    </lineage>
</organism>
<feature type="region of interest" description="Disordered" evidence="2">
    <location>
        <begin position="371"/>
        <end position="402"/>
    </location>
</feature>
<gene>
    <name evidence="4" type="ORF">ABEB36_012908</name>
</gene>
<sequence length="1472" mass="166718">MASYKTREVKPCRIPTLHIRIPQVKVRSTKEDPNSSSSKALHITEEHIGKCVITSENKRGTLRYVGPVNFAQGVWCGIELVDFSGKNNGTINGCQYFQCDEFKGLMAPTTKVTLLLNQECHSQNENVFSSGPYSILYLDNSLRKDKDIDEEFKHNESTEDLRRQILTQNSFKKDLSIKRGLKLDAKLSASMPNSPEDVSKDFDITSECLSASASLNYSKKRTNDEEVTFKKNISAQPESKKRRKAFELKDRVFLSSKKEISSIEDIFCQRETETKKFKSSIGKIHKGLEKPSSLPQLRILHQPPTGSFSNLKQLDYSQPIRSEFLDDLRKLRSSSNENDSSKRDSLECEESLGILTPDQMDDFTHSLEFDVSSSEGRLNNPTNQPEENQQEVHSPNLNHSSTEYSLSLIDPDQVSGFMMLKSDTTINLDLPLDASVLVTDFIKETPSPEELPLDATPVVESEPSKTESTKTKTTTNSFVTSITSITSLDTGYQGDGEMSRPASRGAENSPLTRRPFSKSFPRKPDPMTDSDFYTESDADNHDDNQLKGDRRAQVIDGTLYGVDPQTAADIYMNNRENMDSSGVFTDIESGLRNSDDIDNDNESGVENNNKKSMDVSPSDSTKTIAENTQVTSGKVIVEEKIAKENSKKRISLSPGVVTPPSVTSPRRLKDDTKKYKMPKRDVASKVKAMIVENVVNEKRTQVKKIGNKWDAVMNKISKNDQTKTNLKEVRSRVFDNVNMAPNSPRAEMRTNSTQSQISKSRRVRVRTLANPSSPPSIKNSLQSSIHSSVSDLSASATHLKKNTNTLSTKKKETGQVTQVLTANKISAKHQPNLSNNKNARNTNSPSLLNKTTNTRVSTLSPKEKKINGIQNESAKQVVKGSRTSSTVQGPTQFTHRVSLKKATATVPRTTEALAVLVQHLVFNIGAYQVPHLQRQVEKYRLEAENIHLTCKDLKALLEETRLKHQAFIEDERVKFREDVNKLKQDHQNYILQLTGQHDKKIRQLNTEKNSLEQHVKQKYHEQLAALRRELDKLQKSHDEALEILREENDCIREQIDEQRLELEKAREESDKLKNDYHNREEHFKGEVLELLKAQKDKLKQHFAKLETDYEGKITLLEEKNLRLKEENDRLLNYGDHKDIAKQEVQSLRVVLELKQNEISELRKSLEEARQRQIVLEGAEEKSAALQARCEDLQLQLQRKNEYEQTLIQENQKLQESFKDEVKHSKRLSQLNEELQWKLKQNKEIVTKVIEQAEESVFNRSNLFNSTANENHYLERSVSLREASQRTGKNLESSVKLRKSKNSSADEHSSPPSSPKIKGVVKKSDSVSYVLDLDESPDLVASRILRRSFRNPTPPKQNVLSKSHSNKQLVITKTTKEECYNRPKSANSGHSEDDDDVFDWQPNNIQEKKKHFSVEENLDLDDENDEELQLPALPSEMDKTNGALTLPSPKRLAADAAGSDSNSDDESTSSSQL</sequence>
<dbReference type="PROSITE" id="PS00845">
    <property type="entry name" value="CAP_GLY_1"/>
    <property type="match status" value="1"/>
</dbReference>
<feature type="region of interest" description="Disordered" evidence="2">
    <location>
        <begin position="741"/>
        <end position="784"/>
    </location>
</feature>
<dbReference type="PROSITE" id="PS50245">
    <property type="entry name" value="CAP_GLY_2"/>
    <property type="match status" value="1"/>
</dbReference>
<dbReference type="PANTHER" id="PTHR13958:SF3">
    <property type="entry name" value="CAP-GLY DOMAIN-CONTAINING PROTEIN-RELATED"/>
    <property type="match status" value="1"/>
</dbReference>
<feature type="region of interest" description="Disordered" evidence="2">
    <location>
        <begin position="488"/>
        <end position="551"/>
    </location>
</feature>
<evidence type="ECO:0000256" key="2">
    <source>
        <dbReference type="SAM" id="MobiDB-lite"/>
    </source>
</evidence>
<feature type="compositionally biased region" description="Polar residues" evidence="2">
    <location>
        <begin position="769"/>
        <end position="784"/>
    </location>
</feature>
<dbReference type="InterPro" id="IPR036859">
    <property type="entry name" value="CAP-Gly_dom_sf"/>
</dbReference>
<dbReference type="EMBL" id="JBDJPC010000010">
    <property type="protein sequence ID" value="KAL1490170.1"/>
    <property type="molecule type" value="Genomic_DNA"/>
</dbReference>
<name>A0ABD1E6G2_HYPHA</name>
<feature type="region of interest" description="Disordered" evidence="2">
    <location>
        <begin position="587"/>
        <end position="621"/>
    </location>
</feature>
<keyword evidence="5" id="KW-1185">Reference proteome</keyword>
<dbReference type="SMART" id="SM01052">
    <property type="entry name" value="CAP_GLY"/>
    <property type="match status" value="1"/>
</dbReference>
<reference evidence="4 5" key="1">
    <citation type="submission" date="2024-05" db="EMBL/GenBank/DDBJ databases">
        <title>Genetic variation in Jamaican populations of the coffee berry borer (Hypothenemus hampei).</title>
        <authorList>
            <person name="Errbii M."/>
            <person name="Myrie A."/>
        </authorList>
    </citation>
    <scope>NUCLEOTIDE SEQUENCE [LARGE SCALE GENOMIC DNA]</scope>
    <source>
        <strain evidence="4">JA-Hopewell-2020-01-JO</strain>
        <tissue evidence="4">Whole body</tissue>
    </source>
</reference>
<feature type="domain" description="CAP-Gly" evidence="3">
    <location>
        <begin position="66"/>
        <end position="108"/>
    </location>
</feature>
<feature type="coiled-coil region" evidence="1">
    <location>
        <begin position="1001"/>
        <end position="1212"/>
    </location>
</feature>